<dbReference type="GO" id="GO:0009254">
    <property type="term" value="P:peptidoglycan turnover"/>
    <property type="evidence" value="ECO:0007669"/>
    <property type="project" value="TreeGrafter"/>
</dbReference>
<dbReference type="SUPFAM" id="SSF51445">
    <property type="entry name" value="(Trans)glycosidases"/>
    <property type="match status" value="1"/>
</dbReference>
<evidence type="ECO:0000256" key="2">
    <source>
        <dbReference type="ARBA" id="ARBA00005336"/>
    </source>
</evidence>
<keyword evidence="7" id="KW-0812">Transmembrane</keyword>
<organism evidence="9 10">
    <name type="scientific">Candidatus Choladousia intestinavium</name>
    <dbReference type="NCBI Taxonomy" id="2840727"/>
    <lineage>
        <taxon>Bacteria</taxon>
        <taxon>Bacillati</taxon>
        <taxon>Bacillota</taxon>
        <taxon>Clostridia</taxon>
        <taxon>Lachnospirales</taxon>
        <taxon>Lachnospiraceae</taxon>
        <taxon>Lachnospiraceae incertae sedis</taxon>
        <taxon>Candidatus Choladousia</taxon>
    </lineage>
</organism>
<feature type="region of interest" description="Disordered" evidence="6">
    <location>
        <begin position="52"/>
        <end position="100"/>
    </location>
</feature>
<evidence type="ECO:0000259" key="8">
    <source>
        <dbReference type="Pfam" id="PF00933"/>
    </source>
</evidence>
<dbReference type="PANTHER" id="PTHR30480">
    <property type="entry name" value="BETA-HEXOSAMINIDASE-RELATED"/>
    <property type="match status" value="1"/>
</dbReference>
<reference evidence="9" key="2">
    <citation type="journal article" date="2021" name="PeerJ">
        <title>Extensive microbial diversity within the chicken gut microbiome revealed by metagenomics and culture.</title>
        <authorList>
            <person name="Gilroy R."/>
            <person name="Ravi A."/>
            <person name="Getino M."/>
            <person name="Pursley I."/>
            <person name="Horton D.L."/>
            <person name="Alikhan N.F."/>
            <person name="Baker D."/>
            <person name="Gharbi K."/>
            <person name="Hall N."/>
            <person name="Watson M."/>
            <person name="Adriaenssens E.M."/>
            <person name="Foster-Nyarko E."/>
            <person name="Jarju S."/>
            <person name="Secka A."/>
            <person name="Antonio M."/>
            <person name="Oren A."/>
            <person name="Chaudhuri R.R."/>
            <person name="La Ragione R."/>
            <person name="Hildebrand F."/>
            <person name="Pallen M.J."/>
        </authorList>
    </citation>
    <scope>NUCLEOTIDE SEQUENCE</scope>
    <source>
        <strain evidence="9">ChiSjej4B22-8148</strain>
    </source>
</reference>
<name>A0A9D1AB19_9FIRM</name>
<dbReference type="AlphaFoldDB" id="A0A9D1AB19"/>
<dbReference type="InterPro" id="IPR050226">
    <property type="entry name" value="NagZ_Beta-hexosaminidase"/>
</dbReference>
<comment type="similarity">
    <text evidence="2">Belongs to the glycosyl hydrolase 3 family.</text>
</comment>
<proteinExistence type="inferred from homology"/>
<dbReference type="InterPro" id="IPR001764">
    <property type="entry name" value="Glyco_hydro_3_N"/>
</dbReference>
<dbReference type="Pfam" id="PF00933">
    <property type="entry name" value="Glyco_hydro_3"/>
    <property type="match status" value="1"/>
</dbReference>
<keyword evidence="5" id="KW-0326">Glycosidase</keyword>
<feature type="transmembrane region" description="Helical" evidence="7">
    <location>
        <begin position="20"/>
        <end position="41"/>
    </location>
</feature>
<comment type="caution">
    <text evidence="9">The sequence shown here is derived from an EMBL/GenBank/DDBJ whole genome shotgun (WGS) entry which is preliminary data.</text>
</comment>
<evidence type="ECO:0000256" key="7">
    <source>
        <dbReference type="SAM" id="Phobius"/>
    </source>
</evidence>
<comment type="catalytic activity">
    <reaction evidence="1">
        <text>Hydrolysis of terminal non-reducing N-acetyl-D-hexosamine residues in N-acetyl-beta-D-hexosaminides.</text>
        <dbReference type="EC" id="3.2.1.52"/>
    </reaction>
</comment>
<evidence type="ECO:0000256" key="3">
    <source>
        <dbReference type="ARBA" id="ARBA00012663"/>
    </source>
</evidence>
<dbReference type="PANTHER" id="PTHR30480:SF13">
    <property type="entry name" value="BETA-HEXOSAMINIDASE"/>
    <property type="match status" value="1"/>
</dbReference>
<keyword evidence="4" id="KW-0378">Hydrolase</keyword>
<dbReference type="Gene3D" id="3.20.20.300">
    <property type="entry name" value="Glycoside hydrolase, family 3, N-terminal domain"/>
    <property type="match status" value="1"/>
</dbReference>
<evidence type="ECO:0000256" key="4">
    <source>
        <dbReference type="ARBA" id="ARBA00022801"/>
    </source>
</evidence>
<dbReference type="Proteomes" id="UP000886757">
    <property type="component" value="Unassembled WGS sequence"/>
</dbReference>
<dbReference type="GO" id="GO:0004563">
    <property type="term" value="F:beta-N-acetylhexosaminidase activity"/>
    <property type="evidence" value="ECO:0007669"/>
    <property type="project" value="UniProtKB-EC"/>
</dbReference>
<dbReference type="EC" id="3.2.1.52" evidence="3"/>
<feature type="compositionally biased region" description="Acidic residues" evidence="6">
    <location>
        <begin position="63"/>
        <end position="75"/>
    </location>
</feature>
<evidence type="ECO:0000313" key="10">
    <source>
        <dbReference type="Proteomes" id="UP000886757"/>
    </source>
</evidence>
<keyword evidence="7" id="KW-0472">Membrane</keyword>
<dbReference type="GO" id="GO:0005975">
    <property type="term" value="P:carbohydrate metabolic process"/>
    <property type="evidence" value="ECO:0007669"/>
    <property type="project" value="InterPro"/>
</dbReference>
<evidence type="ECO:0000256" key="6">
    <source>
        <dbReference type="SAM" id="MobiDB-lite"/>
    </source>
</evidence>
<sequence length="446" mass="48332">MTKEKRKKRRRKKKDFKRGILLSFCGVLFAAVFVLIVFFLLQNPHILKRDSLEGEPKESGETPGEEAEPESEEGESQSATEALVQETEAGTEPSAGEENNVEELLGTLTLEEKIAQMFVITPEALTGIGQVTAAGETTASMLRQYPVGGLVYFEQNLQGEAQIKEMLENTQRYSLERIGLPIFLCVDEEGGTVARISGRGIMDLPSVDTMASVGEQGEEAAYRTGAFIGGYLAELGFNVDFAPVADVAENPDNTVVGTRAFSSDPSRAAELVASFIEGMQEEKILSAVKHFPGHGSTFEDSHTSAAVSYKTLEELQECEFLPFQSGIEAGADFVMAGHISLPEVTEDYSPASLSYPIITGLLRGVLGYDGVVITDGMNMAAVTEYYSAEEAAVRAVQAGVDIILMPQDFSSAYNGILNAVYEGRISQERINESLSRILSLKIELMG</sequence>
<evidence type="ECO:0000256" key="5">
    <source>
        <dbReference type="ARBA" id="ARBA00023295"/>
    </source>
</evidence>
<protein>
    <recommendedName>
        <fullName evidence="3">beta-N-acetylhexosaminidase</fullName>
        <ecNumber evidence="3">3.2.1.52</ecNumber>
    </recommendedName>
</protein>
<gene>
    <name evidence="9" type="ORF">IAB31_03450</name>
</gene>
<reference evidence="9" key="1">
    <citation type="submission" date="2020-10" db="EMBL/GenBank/DDBJ databases">
        <authorList>
            <person name="Gilroy R."/>
        </authorList>
    </citation>
    <scope>NUCLEOTIDE SEQUENCE</scope>
    <source>
        <strain evidence="9">ChiSjej4B22-8148</strain>
    </source>
</reference>
<accession>A0A9D1AB19</accession>
<evidence type="ECO:0000313" key="9">
    <source>
        <dbReference type="EMBL" id="HIR12962.1"/>
    </source>
</evidence>
<feature type="domain" description="Glycoside hydrolase family 3 N-terminal" evidence="8">
    <location>
        <begin position="109"/>
        <end position="440"/>
    </location>
</feature>
<keyword evidence="7" id="KW-1133">Transmembrane helix</keyword>
<dbReference type="EMBL" id="DVGK01000042">
    <property type="protein sequence ID" value="HIR12962.1"/>
    <property type="molecule type" value="Genomic_DNA"/>
</dbReference>
<dbReference type="InterPro" id="IPR036962">
    <property type="entry name" value="Glyco_hydro_3_N_sf"/>
</dbReference>
<dbReference type="InterPro" id="IPR017853">
    <property type="entry name" value="GH"/>
</dbReference>
<evidence type="ECO:0000256" key="1">
    <source>
        <dbReference type="ARBA" id="ARBA00001231"/>
    </source>
</evidence>